<proteinExistence type="predicted"/>
<keyword evidence="1" id="KW-0732">Signal</keyword>
<accession>A0A9J9QD39</accession>
<dbReference type="PROSITE" id="PS51257">
    <property type="entry name" value="PROKAR_LIPOPROTEIN"/>
    <property type="match status" value="1"/>
</dbReference>
<evidence type="ECO:0000313" key="2">
    <source>
        <dbReference type="EMBL" id="ACM32181.1"/>
    </source>
</evidence>
<reference evidence="2 3" key="1">
    <citation type="journal article" date="2010" name="J. Bacteriol.">
        <title>Completed genome sequence of the anaerobic iron-oxidizing bacterium Acidovorax ebreus strain TPSY.</title>
        <authorList>
            <person name="Byrne-Bailey K.G."/>
            <person name="Weber K.A."/>
            <person name="Chair A.H."/>
            <person name="Bose S."/>
            <person name="Knox T."/>
            <person name="Spanbauer T.L."/>
            <person name="Chertkov O."/>
            <person name="Coates J.D."/>
        </authorList>
    </citation>
    <scope>NUCLEOTIDE SEQUENCE [LARGE SCALE GENOMIC DNA]</scope>
    <source>
        <strain evidence="2 3">TPSY</strain>
    </source>
</reference>
<gene>
    <name evidence="2" type="ordered locus">Dtpsy_0702</name>
</gene>
<evidence type="ECO:0000313" key="3">
    <source>
        <dbReference type="Proteomes" id="UP000000450"/>
    </source>
</evidence>
<name>A0A9J9QD39_ACIET</name>
<dbReference type="PIRSF" id="PIRSF016481">
    <property type="entry name" value="Pilus_assembly_PilP"/>
    <property type="match status" value="1"/>
</dbReference>
<feature type="chain" id="PRO_5039955477" evidence="1">
    <location>
        <begin position="18"/>
        <end position="183"/>
    </location>
</feature>
<organism evidence="2 3">
    <name type="scientific">Acidovorax ebreus (strain TPSY)</name>
    <name type="common">Diaphorobacter sp. (strain TPSY)</name>
    <dbReference type="NCBI Taxonomy" id="535289"/>
    <lineage>
        <taxon>Bacteria</taxon>
        <taxon>Pseudomonadati</taxon>
        <taxon>Pseudomonadota</taxon>
        <taxon>Betaproteobacteria</taxon>
        <taxon>Burkholderiales</taxon>
        <taxon>Comamonadaceae</taxon>
        <taxon>Diaphorobacter</taxon>
    </lineage>
</organism>
<keyword evidence="3" id="KW-1185">Reference proteome</keyword>
<sequence length="183" mass="20316">MKRITALIALSAVFALAGCGPSGEEELRQWMSELRATTKPRITPLKEPKQFFPQDYVSDSGIDPFNSMKLTLALRRDSAESAANASLIAPEMARRKEPLEAYPLDAIRMVGSMNKAGIPTALISVDKLLYQVRAGNYLGQNYGKIVGITETNMRLREIVQDPTGDWVERMTTLDLQEGNEVKK</sequence>
<dbReference type="InterPro" id="IPR007446">
    <property type="entry name" value="PilP"/>
</dbReference>
<dbReference type="KEGG" id="dia:Dtpsy_0702"/>
<dbReference type="Proteomes" id="UP000000450">
    <property type="component" value="Chromosome"/>
</dbReference>
<feature type="signal peptide" evidence="1">
    <location>
        <begin position="1"/>
        <end position="17"/>
    </location>
</feature>
<dbReference type="AlphaFoldDB" id="A0A9J9QD39"/>
<dbReference type="EMBL" id="CP001392">
    <property type="protein sequence ID" value="ACM32181.1"/>
    <property type="molecule type" value="Genomic_DNA"/>
</dbReference>
<protein>
    <submittedName>
        <fullName evidence="2">Pilus assembly protein PilP</fullName>
    </submittedName>
</protein>
<dbReference type="Gene3D" id="2.30.30.830">
    <property type="match status" value="1"/>
</dbReference>
<dbReference type="Pfam" id="PF04351">
    <property type="entry name" value="PilP"/>
    <property type="match status" value="1"/>
</dbReference>
<dbReference type="RefSeq" id="WP_011804184.1">
    <property type="nucleotide sequence ID" value="NC_011992.1"/>
</dbReference>
<evidence type="ECO:0000256" key="1">
    <source>
        <dbReference type="SAM" id="SignalP"/>
    </source>
</evidence>